<feature type="non-terminal residue" evidence="1">
    <location>
        <position position="1"/>
    </location>
</feature>
<organism evidence="1 2">
    <name type="scientific">Dentiscutata erythropus</name>
    <dbReference type="NCBI Taxonomy" id="1348616"/>
    <lineage>
        <taxon>Eukaryota</taxon>
        <taxon>Fungi</taxon>
        <taxon>Fungi incertae sedis</taxon>
        <taxon>Mucoromycota</taxon>
        <taxon>Glomeromycotina</taxon>
        <taxon>Glomeromycetes</taxon>
        <taxon>Diversisporales</taxon>
        <taxon>Gigasporaceae</taxon>
        <taxon>Dentiscutata</taxon>
    </lineage>
</organism>
<gene>
    <name evidence="1" type="ORF">DERYTH_LOCUS28487</name>
</gene>
<dbReference type="EMBL" id="CAJVPY010071358">
    <property type="protein sequence ID" value="CAG8828411.1"/>
    <property type="molecule type" value="Genomic_DNA"/>
</dbReference>
<accession>A0A9N9PK69</accession>
<reference evidence="1" key="1">
    <citation type="submission" date="2021-06" db="EMBL/GenBank/DDBJ databases">
        <authorList>
            <person name="Kallberg Y."/>
            <person name="Tangrot J."/>
            <person name="Rosling A."/>
        </authorList>
    </citation>
    <scope>NUCLEOTIDE SEQUENCE</scope>
    <source>
        <strain evidence="1">MA453B</strain>
    </source>
</reference>
<feature type="non-terminal residue" evidence="1">
    <location>
        <position position="50"/>
    </location>
</feature>
<comment type="caution">
    <text evidence="1">The sequence shown here is derived from an EMBL/GenBank/DDBJ whole genome shotgun (WGS) entry which is preliminary data.</text>
</comment>
<protein>
    <submittedName>
        <fullName evidence="1">6901_t:CDS:1</fullName>
    </submittedName>
</protein>
<evidence type="ECO:0000313" key="1">
    <source>
        <dbReference type="EMBL" id="CAG8828411.1"/>
    </source>
</evidence>
<sequence length="50" mass="5682">EPFRLKLHDYPLEIFETLTSSYLTPLPTIKRTSISSISSNFSNLSSHEAI</sequence>
<proteinExistence type="predicted"/>
<evidence type="ECO:0000313" key="2">
    <source>
        <dbReference type="Proteomes" id="UP000789405"/>
    </source>
</evidence>
<dbReference type="Proteomes" id="UP000789405">
    <property type="component" value="Unassembled WGS sequence"/>
</dbReference>
<keyword evidence="2" id="KW-1185">Reference proteome</keyword>
<dbReference type="AlphaFoldDB" id="A0A9N9PK69"/>
<name>A0A9N9PK69_9GLOM</name>